<protein>
    <submittedName>
        <fullName evidence="4">DNA-protecting protein DprA</fullName>
    </submittedName>
</protein>
<dbReference type="InterPro" id="IPR041614">
    <property type="entry name" value="DprA_WH"/>
</dbReference>
<dbReference type="InterPro" id="IPR057666">
    <property type="entry name" value="DrpA_SLOG"/>
</dbReference>
<dbReference type="NCBIfam" id="TIGR00732">
    <property type="entry name" value="dprA"/>
    <property type="match status" value="1"/>
</dbReference>
<dbReference type="PANTHER" id="PTHR43022:SF1">
    <property type="entry name" value="PROTEIN SMF"/>
    <property type="match status" value="1"/>
</dbReference>
<dbReference type="Proteomes" id="UP000503088">
    <property type="component" value="Chromosome"/>
</dbReference>
<dbReference type="InterPro" id="IPR003488">
    <property type="entry name" value="DprA"/>
</dbReference>
<organism evidence="4 5">
    <name type="scientific">Kroppenstedtia pulmonis</name>
    <dbReference type="NCBI Taxonomy" id="1380685"/>
    <lineage>
        <taxon>Bacteria</taxon>
        <taxon>Bacillati</taxon>
        <taxon>Bacillota</taxon>
        <taxon>Bacilli</taxon>
        <taxon>Bacillales</taxon>
        <taxon>Thermoactinomycetaceae</taxon>
        <taxon>Kroppenstedtia</taxon>
    </lineage>
</organism>
<dbReference type="InterPro" id="IPR036388">
    <property type="entry name" value="WH-like_DNA-bd_sf"/>
</dbReference>
<dbReference type="KEGG" id="kpul:GXN76_08880"/>
<gene>
    <name evidence="4" type="primary">dprA</name>
    <name evidence="4" type="ORF">GXN76_08880</name>
</gene>
<evidence type="ECO:0000259" key="3">
    <source>
        <dbReference type="Pfam" id="PF17782"/>
    </source>
</evidence>
<dbReference type="SUPFAM" id="SSF102405">
    <property type="entry name" value="MCP/YpsA-like"/>
    <property type="match status" value="1"/>
</dbReference>
<feature type="domain" description="Smf/DprA SLOG" evidence="2">
    <location>
        <begin position="83"/>
        <end position="291"/>
    </location>
</feature>
<evidence type="ECO:0000259" key="2">
    <source>
        <dbReference type="Pfam" id="PF02481"/>
    </source>
</evidence>
<feature type="domain" description="DprA winged helix" evidence="3">
    <location>
        <begin position="308"/>
        <end position="361"/>
    </location>
</feature>
<evidence type="ECO:0000313" key="4">
    <source>
        <dbReference type="EMBL" id="QKG84580.1"/>
    </source>
</evidence>
<evidence type="ECO:0000313" key="5">
    <source>
        <dbReference type="Proteomes" id="UP000503088"/>
    </source>
</evidence>
<reference evidence="4 5" key="1">
    <citation type="submission" date="2020-01" db="EMBL/GenBank/DDBJ databases">
        <authorList>
            <person name="Gulvik C.A."/>
            <person name="Batra D.G."/>
        </authorList>
    </citation>
    <scope>NUCLEOTIDE SEQUENCE [LARGE SCALE GENOMIC DNA]</scope>
    <source>
        <strain evidence="4 5">W9323</strain>
    </source>
</reference>
<dbReference type="AlphaFoldDB" id="A0A7D3Y0L6"/>
<dbReference type="RefSeq" id="WP_173222407.1">
    <property type="nucleotide sequence ID" value="NZ_CP048104.1"/>
</dbReference>
<dbReference type="EMBL" id="CP048104">
    <property type="protein sequence ID" value="QKG84580.1"/>
    <property type="molecule type" value="Genomic_DNA"/>
</dbReference>
<dbReference type="GO" id="GO:0009294">
    <property type="term" value="P:DNA-mediated transformation"/>
    <property type="evidence" value="ECO:0007669"/>
    <property type="project" value="InterPro"/>
</dbReference>
<dbReference type="Gene3D" id="3.40.50.450">
    <property type="match status" value="1"/>
</dbReference>
<dbReference type="PANTHER" id="PTHR43022">
    <property type="entry name" value="PROTEIN SMF"/>
    <property type="match status" value="1"/>
</dbReference>
<dbReference type="Gene3D" id="1.10.10.10">
    <property type="entry name" value="Winged helix-like DNA-binding domain superfamily/Winged helix DNA-binding domain"/>
    <property type="match status" value="1"/>
</dbReference>
<evidence type="ECO:0000256" key="1">
    <source>
        <dbReference type="ARBA" id="ARBA00006525"/>
    </source>
</evidence>
<dbReference type="Pfam" id="PF02481">
    <property type="entry name" value="DNA_processg_A"/>
    <property type="match status" value="1"/>
</dbReference>
<comment type="similarity">
    <text evidence="1">Belongs to the DprA/Smf family.</text>
</comment>
<keyword evidence="5" id="KW-1185">Reference proteome</keyword>
<accession>A0A7D3Y0L6</accession>
<dbReference type="Pfam" id="PF17782">
    <property type="entry name" value="WHD_DprA"/>
    <property type="match status" value="1"/>
</dbReference>
<sequence>MNSGWTKRDGLIAMHQIQGVGWHTLDKMIQMGWRGDRPVEGEVEGKLREFGVPSKTVERILKRWKRPFIQNVKQELYQRNIQALTQEDDDYPEWLKTLPQPPWVLYVRGDPGLLSRPAIAVVGTRKPTAYGRKAARTLTAQLARQGWVIVSGMAEGIDGEAHRCALEAGGKTVAVLGSGVDVVYPKHHRGLYEAMIKQGAVCSESPPGVRPHPGLFPRRNRVISGLSMGVLVVEAAERSGSLITADIGMEQGREVFAVPGPITSDQSYGTNRLIQQGAKCVLQVEDIEEEFSWLKDRLQEQIDEKQVSVSLTKIEEEVLQFISEEPVSIEELAAKCRSVVPELHTALLSLQMKKCIQQLPGARYIRDSP</sequence>
<name>A0A7D3Y0L6_9BACL</name>
<proteinExistence type="inferred from homology"/>